<reference evidence="2 3" key="1">
    <citation type="submission" date="2018-05" db="EMBL/GenBank/DDBJ databases">
        <title>Genomic Encyclopedia of Archaeal and Bacterial Type Strains, Phase II (KMG-II): from individual species to whole genera.</title>
        <authorList>
            <person name="Goeker M."/>
        </authorList>
    </citation>
    <scope>NUCLEOTIDE SEQUENCE [LARGE SCALE GENOMIC DNA]</scope>
    <source>
        <strain evidence="2 3">DSM 45184</strain>
    </source>
</reference>
<proteinExistence type="predicted"/>
<dbReference type="EMBL" id="QGGR01000036">
    <property type="protein sequence ID" value="PWK30802.1"/>
    <property type="molecule type" value="Genomic_DNA"/>
</dbReference>
<feature type="domain" description="Wadjet protein JetD C-terminal" evidence="1">
    <location>
        <begin position="33"/>
        <end position="209"/>
    </location>
</feature>
<organism evidence="2 3">
    <name type="scientific">Actinoplanes xinjiangensis</name>
    <dbReference type="NCBI Taxonomy" id="512350"/>
    <lineage>
        <taxon>Bacteria</taxon>
        <taxon>Bacillati</taxon>
        <taxon>Actinomycetota</taxon>
        <taxon>Actinomycetes</taxon>
        <taxon>Micromonosporales</taxon>
        <taxon>Micromonosporaceae</taxon>
        <taxon>Actinoplanes</taxon>
    </lineage>
</organism>
<accession>A0A316EKT9</accession>
<name>A0A316EKT9_9ACTN</name>
<dbReference type="Pfam" id="PF09983">
    <property type="entry name" value="JetD_C"/>
    <property type="match status" value="1"/>
</dbReference>
<evidence type="ECO:0000313" key="2">
    <source>
        <dbReference type="EMBL" id="PWK30802.1"/>
    </source>
</evidence>
<evidence type="ECO:0000313" key="3">
    <source>
        <dbReference type="Proteomes" id="UP000245697"/>
    </source>
</evidence>
<protein>
    <submittedName>
        <fullName evidence="2">Uncharacterized protein DUF2220</fullName>
    </submittedName>
</protein>
<keyword evidence="3" id="KW-1185">Reference proteome</keyword>
<dbReference type="AlphaFoldDB" id="A0A316EKT9"/>
<sequence>MPIEGLHAEWLNTRQELVRRLCGRESLGLLPPHPPRVHFTYLDPDHLAAGRRRHDSVTIGDTASPMYLPQIVVISENKDTAIHFPPLTSAIGVEGMGRGAGAIAALPWLAAAQHVFYWGDMDADGLEILNEFRAAGVPATSLFMDMAAFERWGHLGTNEDRFGKPLSAREQRPVPFLTTDESALYAGLTSRSWEHHRRVEQERIPLAVALSQVETLTARAPYGLGDAYPLAGRFSAPNDPVVTNALDDWPPADHAER</sequence>
<evidence type="ECO:0000259" key="1">
    <source>
        <dbReference type="Pfam" id="PF09983"/>
    </source>
</evidence>
<comment type="caution">
    <text evidence="2">The sequence shown here is derived from an EMBL/GenBank/DDBJ whole genome shotgun (WGS) entry which is preliminary data.</text>
</comment>
<gene>
    <name evidence="2" type="ORF">BC793_13624</name>
</gene>
<dbReference type="Proteomes" id="UP000245697">
    <property type="component" value="Unassembled WGS sequence"/>
</dbReference>
<dbReference type="InterPro" id="IPR024534">
    <property type="entry name" value="JetD_C"/>
</dbReference>